<dbReference type="PANTHER" id="PTHR12151:SF25">
    <property type="entry name" value="LINALOOL DEHYDRATASE_ISOMERASE DOMAIN-CONTAINING PROTEIN"/>
    <property type="match status" value="1"/>
</dbReference>
<dbReference type="InterPro" id="IPR013766">
    <property type="entry name" value="Thioredoxin_domain"/>
</dbReference>
<dbReference type="InterPro" id="IPR036249">
    <property type="entry name" value="Thioredoxin-like_sf"/>
</dbReference>
<dbReference type="AlphaFoldDB" id="A0A7S8HCF2"/>
<feature type="binding site" evidence="3">
    <location>
        <position position="166"/>
    </location>
    <ligand>
        <name>Cu cation</name>
        <dbReference type="ChEBI" id="CHEBI:23378"/>
    </ligand>
</feature>
<name>A0A7S8HCF2_9HYPH</name>
<dbReference type="Gene3D" id="3.40.30.10">
    <property type="entry name" value="Glutaredoxin"/>
    <property type="match status" value="1"/>
</dbReference>
<comment type="similarity">
    <text evidence="1">Belongs to the SCO1/2 family.</text>
</comment>
<dbReference type="Pfam" id="PF02630">
    <property type="entry name" value="SCO1-SenC"/>
    <property type="match status" value="1"/>
</dbReference>
<evidence type="ECO:0000256" key="4">
    <source>
        <dbReference type="PIRSR" id="PIRSR603782-2"/>
    </source>
</evidence>
<evidence type="ECO:0000313" key="6">
    <source>
        <dbReference type="EMBL" id="QPC43394.1"/>
    </source>
</evidence>
<dbReference type="EMBL" id="CP058214">
    <property type="protein sequence ID" value="QPC43394.1"/>
    <property type="molecule type" value="Genomic_DNA"/>
</dbReference>
<accession>A0A7S8HCF2</accession>
<dbReference type="InterPro" id="IPR003782">
    <property type="entry name" value="SCO1/SenC"/>
</dbReference>
<gene>
    <name evidence="6" type="ORF">HW532_12235</name>
</gene>
<feature type="domain" description="Thioredoxin" evidence="5">
    <location>
        <begin position="38"/>
        <end position="201"/>
    </location>
</feature>
<keyword evidence="4" id="KW-1015">Disulfide bond</keyword>
<keyword evidence="2 3" id="KW-0186">Copper</keyword>
<sequence length="202" mass="21867">MSRRTTFIAVVTALIAVVALAGLGYSFLMRPPGPVAGSGEAEIGGAFTLTDQNGDRVSDADFRGKYMLIYFGYTYCPDVCPTELQVMSAALDEIGPAAQKIQPLFITVDPERDTVDQLSDYMGNFHEAFLGLTGTPEEIAKAAKAYRVYYEKVEDSSSTVGYLMDHSSFVYLMGPDGKFIKVFSYGTSPDDMARGIEEAIGG</sequence>
<reference evidence="6 7" key="1">
    <citation type="submission" date="2020-06" db="EMBL/GenBank/DDBJ databases">
        <title>Genome sequence of 2 isolates from Red Sea Mangroves.</title>
        <authorList>
            <person name="Sefrji F."/>
            <person name="Michoud G."/>
            <person name="Merlino G."/>
            <person name="Daffonchio D."/>
        </authorList>
    </citation>
    <scope>NUCLEOTIDE SEQUENCE [LARGE SCALE GENOMIC DNA]</scope>
    <source>
        <strain evidence="6 7">R1DC25</strain>
    </source>
</reference>
<keyword evidence="7" id="KW-1185">Reference proteome</keyword>
<evidence type="ECO:0000313" key="7">
    <source>
        <dbReference type="Proteomes" id="UP000593594"/>
    </source>
</evidence>
<dbReference type="FunFam" id="3.40.30.10:FF:000013">
    <property type="entry name" value="Blast:Protein SCO1 homolog, mitochondrial"/>
    <property type="match status" value="1"/>
</dbReference>
<dbReference type="Proteomes" id="UP000593594">
    <property type="component" value="Chromosome"/>
</dbReference>
<dbReference type="RefSeq" id="WP_213160757.1">
    <property type="nucleotide sequence ID" value="NZ_CP058214.1"/>
</dbReference>
<keyword evidence="3" id="KW-0479">Metal-binding</keyword>
<dbReference type="KEGG" id="kmn:HW532_12235"/>
<dbReference type="SUPFAM" id="SSF52833">
    <property type="entry name" value="Thioredoxin-like"/>
    <property type="match status" value="1"/>
</dbReference>
<dbReference type="PROSITE" id="PS51352">
    <property type="entry name" value="THIOREDOXIN_2"/>
    <property type="match status" value="1"/>
</dbReference>
<feature type="disulfide bond" description="Redox-active" evidence="4">
    <location>
        <begin position="76"/>
        <end position="80"/>
    </location>
</feature>
<dbReference type="GO" id="GO:0046872">
    <property type="term" value="F:metal ion binding"/>
    <property type="evidence" value="ECO:0007669"/>
    <property type="project" value="UniProtKB-KW"/>
</dbReference>
<evidence type="ECO:0000256" key="1">
    <source>
        <dbReference type="ARBA" id="ARBA00010996"/>
    </source>
</evidence>
<proteinExistence type="inferred from homology"/>
<evidence type="ECO:0000256" key="2">
    <source>
        <dbReference type="ARBA" id="ARBA00023008"/>
    </source>
</evidence>
<protein>
    <submittedName>
        <fullName evidence="6">SCO family protein</fullName>
    </submittedName>
</protein>
<evidence type="ECO:0000256" key="3">
    <source>
        <dbReference type="PIRSR" id="PIRSR603782-1"/>
    </source>
</evidence>
<evidence type="ECO:0000259" key="5">
    <source>
        <dbReference type="PROSITE" id="PS51352"/>
    </source>
</evidence>
<organism evidence="6 7">
    <name type="scientific">Kaustia mangrovi</name>
    <dbReference type="NCBI Taxonomy" id="2593653"/>
    <lineage>
        <taxon>Bacteria</taxon>
        <taxon>Pseudomonadati</taxon>
        <taxon>Pseudomonadota</taxon>
        <taxon>Alphaproteobacteria</taxon>
        <taxon>Hyphomicrobiales</taxon>
        <taxon>Parvibaculaceae</taxon>
        <taxon>Kaustia</taxon>
    </lineage>
</organism>
<feature type="binding site" evidence="3">
    <location>
        <position position="76"/>
    </location>
    <ligand>
        <name>Cu cation</name>
        <dbReference type="ChEBI" id="CHEBI:23378"/>
    </ligand>
</feature>
<feature type="binding site" evidence="3">
    <location>
        <position position="80"/>
    </location>
    <ligand>
        <name>Cu cation</name>
        <dbReference type="ChEBI" id="CHEBI:23378"/>
    </ligand>
</feature>
<dbReference type="CDD" id="cd02968">
    <property type="entry name" value="SCO"/>
    <property type="match status" value="1"/>
</dbReference>
<dbReference type="PANTHER" id="PTHR12151">
    <property type="entry name" value="ELECTRON TRANSPORT PROTIN SCO1/SENC FAMILY MEMBER"/>
    <property type="match status" value="1"/>
</dbReference>